<gene>
    <name evidence="1" type="ORF">MRB53_010192</name>
</gene>
<protein>
    <submittedName>
        <fullName evidence="1">Uncharacterized protein</fullName>
    </submittedName>
</protein>
<evidence type="ECO:0000313" key="1">
    <source>
        <dbReference type="EMBL" id="KAJ8635925.1"/>
    </source>
</evidence>
<dbReference type="Proteomes" id="UP001234297">
    <property type="component" value="Chromosome 3"/>
</dbReference>
<comment type="caution">
    <text evidence="1">The sequence shown here is derived from an EMBL/GenBank/DDBJ whole genome shotgun (WGS) entry which is preliminary data.</text>
</comment>
<accession>A0ACC2LR45</accession>
<name>A0ACC2LR45_PERAE</name>
<evidence type="ECO:0000313" key="2">
    <source>
        <dbReference type="Proteomes" id="UP001234297"/>
    </source>
</evidence>
<proteinExistence type="predicted"/>
<reference evidence="1 2" key="1">
    <citation type="journal article" date="2022" name="Hortic Res">
        <title>A haplotype resolved chromosomal level avocado genome allows analysis of novel avocado genes.</title>
        <authorList>
            <person name="Nath O."/>
            <person name="Fletcher S.J."/>
            <person name="Hayward A."/>
            <person name="Shaw L.M."/>
            <person name="Masouleh A.K."/>
            <person name="Furtado A."/>
            <person name="Henry R.J."/>
            <person name="Mitter N."/>
        </authorList>
    </citation>
    <scope>NUCLEOTIDE SEQUENCE [LARGE SCALE GENOMIC DNA]</scope>
    <source>
        <strain evidence="2">cv. Hass</strain>
    </source>
</reference>
<keyword evidence="2" id="KW-1185">Reference proteome</keyword>
<sequence>MHLRLQEQEHLARFELDQLLRAEESMYKQRARELAINLGDSNTKYFYCLMKKRQSQAYISQITDADDTFHTDSSGIATVFVSHF</sequence>
<organism evidence="1 2">
    <name type="scientific">Persea americana</name>
    <name type="common">Avocado</name>
    <dbReference type="NCBI Taxonomy" id="3435"/>
    <lineage>
        <taxon>Eukaryota</taxon>
        <taxon>Viridiplantae</taxon>
        <taxon>Streptophyta</taxon>
        <taxon>Embryophyta</taxon>
        <taxon>Tracheophyta</taxon>
        <taxon>Spermatophyta</taxon>
        <taxon>Magnoliopsida</taxon>
        <taxon>Magnoliidae</taxon>
        <taxon>Laurales</taxon>
        <taxon>Lauraceae</taxon>
        <taxon>Persea</taxon>
    </lineage>
</organism>
<dbReference type="EMBL" id="CM056811">
    <property type="protein sequence ID" value="KAJ8635925.1"/>
    <property type="molecule type" value="Genomic_DNA"/>
</dbReference>